<evidence type="ECO:0000313" key="2">
    <source>
        <dbReference type="EMBL" id="GFS19142.1"/>
    </source>
</evidence>
<name>A0AAV4J8L7_9GAST</name>
<organism evidence="2 3">
    <name type="scientific">Elysia marginata</name>
    <dbReference type="NCBI Taxonomy" id="1093978"/>
    <lineage>
        <taxon>Eukaryota</taxon>
        <taxon>Metazoa</taxon>
        <taxon>Spiralia</taxon>
        <taxon>Lophotrochozoa</taxon>
        <taxon>Mollusca</taxon>
        <taxon>Gastropoda</taxon>
        <taxon>Heterobranchia</taxon>
        <taxon>Euthyneura</taxon>
        <taxon>Panpulmonata</taxon>
        <taxon>Sacoglossa</taxon>
        <taxon>Placobranchoidea</taxon>
        <taxon>Plakobranchidae</taxon>
        <taxon>Elysia</taxon>
    </lineage>
</organism>
<proteinExistence type="predicted"/>
<dbReference type="Proteomes" id="UP000762676">
    <property type="component" value="Unassembled WGS sequence"/>
</dbReference>
<dbReference type="PANTHER" id="PTHR12984:SF6">
    <property type="entry name" value="SCY1-LIKE PROTEIN 2"/>
    <property type="match status" value="1"/>
</dbReference>
<dbReference type="AlphaFoldDB" id="A0AAV4J8L7"/>
<dbReference type="EMBL" id="BMAT01006752">
    <property type="protein sequence ID" value="GFS19142.1"/>
    <property type="molecule type" value="Genomic_DNA"/>
</dbReference>
<sequence length="144" mass="15586">IHKVALSEAKLGITKDVMANKVLPFLIPLSIDSNLNLHQFNAYTSVIKEMLTKVESEHRTKLEQLDQIQQEHKTLEISKITGENGVSDDKQNSFMDKFLSGVGLGGFTQNYSKPAKPAASVATPSSTPVAAASSETTDSFTPPP</sequence>
<feature type="non-terminal residue" evidence="2">
    <location>
        <position position="144"/>
    </location>
</feature>
<reference evidence="2 3" key="1">
    <citation type="journal article" date="2021" name="Elife">
        <title>Chloroplast acquisition without the gene transfer in kleptoplastic sea slugs, Plakobranchus ocellatus.</title>
        <authorList>
            <person name="Maeda T."/>
            <person name="Takahashi S."/>
            <person name="Yoshida T."/>
            <person name="Shimamura S."/>
            <person name="Takaki Y."/>
            <person name="Nagai Y."/>
            <person name="Toyoda A."/>
            <person name="Suzuki Y."/>
            <person name="Arimoto A."/>
            <person name="Ishii H."/>
            <person name="Satoh N."/>
            <person name="Nishiyama T."/>
            <person name="Hasebe M."/>
            <person name="Maruyama T."/>
            <person name="Minagawa J."/>
            <person name="Obokata J."/>
            <person name="Shigenobu S."/>
        </authorList>
    </citation>
    <scope>NUCLEOTIDE SEQUENCE [LARGE SCALE GENOMIC DNA]</scope>
</reference>
<gene>
    <name evidence="2" type="ORF">ElyMa_003281500</name>
</gene>
<feature type="region of interest" description="Disordered" evidence="1">
    <location>
        <begin position="113"/>
        <end position="144"/>
    </location>
</feature>
<accession>A0AAV4J8L7</accession>
<comment type="caution">
    <text evidence="2">The sequence shown here is derived from an EMBL/GenBank/DDBJ whole genome shotgun (WGS) entry which is preliminary data.</text>
</comment>
<dbReference type="InterPro" id="IPR051177">
    <property type="entry name" value="CIK-Related_Protein"/>
</dbReference>
<evidence type="ECO:0000256" key="1">
    <source>
        <dbReference type="SAM" id="MobiDB-lite"/>
    </source>
</evidence>
<feature type="non-terminal residue" evidence="2">
    <location>
        <position position="1"/>
    </location>
</feature>
<dbReference type="PANTHER" id="PTHR12984">
    <property type="entry name" value="SCY1-RELATED S/T PROTEIN KINASE-LIKE"/>
    <property type="match status" value="1"/>
</dbReference>
<feature type="compositionally biased region" description="Low complexity" evidence="1">
    <location>
        <begin position="113"/>
        <end position="134"/>
    </location>
</feature>
<feature type="compositionally biased region" description="Polar residues" evidence="1">
    <location>
        <begin position="135"/>
        <end position="144"/>
    </location>
</feature>
<protein>
    <submittedName>
        <fullName evidence="2">SCY1-like protein 2</fullName>
    </submittedName>
</protein>
<evidence type="ECO:0000313" key="3">
    <source>
        <dbReference type="Proteomes" id="UP000762676"/>
    </source>
</evidence>
<keyword evidence="3" id="KW-1185">Reference proteome</keyword>